<sequence length="709" mass="79085">MASYVVRDIGFTILHQPKDNIKPVADVILVHGLQGHPRRTWLHSPIQGQASMSSSASDEGHESPNPSPQRNSTGISGFARAMPWRSHHTSPSISGANRCQDDDGIYWPKDLLPKDCPETRIMVWGYDTVVTRGFSPVTKSDLFSHSRDLLYSIDRQRPRGRKIVFVAHSLGGLLVKEMLRRAEESAENTSVKDILTSTVAVVFLGTPHRGSADFAKLGDITRRVAGTVLRVDTNSNIIRSLGINSPELELSRESFLRQWQTYGFQVKTFQEGRAMTGVNIGRLKDKVVPDSSSSLDDPRECAETIHADRRSMTKYWGSEDPNYGKVGGEIIRIISRLSQSAPDSTPSPVLSVEAQSYLQSLAFGSMFDRQDNINSGLASTCQWLQDASASRAWSSRQNVSTDCGLLWIKGKPGAGKSTLMKSAVTAIKQSEDGRSNIASFYFNARGDDLEKTPLGLLRSVIHQLCRQDAHVLDEFLKLCKEKRTRDGGHNLSWIAPELEAFIRRLFSQRKPRRSFIFVDALDECANLSGNQASEHTVRQVVYLLFEIAWSALNNQLSLNICLSSRHYPTISLPNCPEIVVEEGNASDIGIYVRDMFRMIPSSEVGEIEKIQSLLIDKASGVFPWVVLVVAILLRDLHNGQPMSRIFDRLKAVPKRMEDLYAELLGSLTAEERLFTVPLVQWVLLKKGRLTDELHAVCLAAFEYQQSSNC</sequence>
<evidence type="ECO:0000256" key="3">
    <source>
        <dbReference type="SAM" id="MobiDB-lite"/>
    </source>
</evidence>
<dbReference type="PROSITE" id="PS50837">
    <property type="entry name" value="NACHT"/>
    <property type="match status" value="1"/>
</dbReference>
<feature type="region of interest" description="Disordered" evidence="3">
    <location>
        <begin position="47"/>
        <end position="76"/>
    </location>
</feature>
<feature type="compositionally biased region" description="Polar residues" evidence="3">
    <location>
        <begin position="47"/>
        <end position="57"/>
    </location>
</feature>
<dbReference type="SUPFAM" id="SSF53474">
    <property type="entry name" value="alpha/beta-Hydrolases"/>
    <property type="match status" value="1"/>
</dbReference>
<feature type="domain" description="NACHT" evidence="4">
    <location>
        <begin position="404"/>
        <end position="523"/>
    </location>
</feature>
<keyword evidence="2" id="KW-0677">Repeat</keyword>
<dbReference type="EMBL" id="MU863902">
    <property type="protein sequence ID" value="KAK4201945.1"/>
    <property type="molecule type" value="Genomic_DNA"/>
</dbReference>
<dbReference type="SUPFAM" id="SSF52540">
    <property type="entry name" value="P-loop containing nucleoside triphosphate hydrolases"/>
    <property type="match status" value="1"/>
</dbReference>
<evidence type="ECO:0000259" key="4">
    <source>
        <dbReference type="PROSITE" id="PS50837"/>
    </source>
</evidence>
<evidence type="ECO:0000313" key="5">
    <source>
        <dbReference type="EMBL" id="KAK4201945.1"/>
    </source>
</evidence>
<protein>
    <recommendedName>
        <fullName evidence="4">NACHT domain-containing protein</fullName>
    </recommendedName>
</protein>
<dbReference type="InterPro" id="IPR007751">
    <property type="entry name" value="DUF676_lipase-like"/>
</dbReference>
<organism evidence="5 6">
    <name type="scientific">Triangularia verruculosa</name>
    <dbReference type="NCBI Taxonomy" id="2587418"/>
    <lineage>
        <taxon>Eukaryota</taxon>
        <taxon>Fungi</taxon>
        <taxon>Dikarya</taxon>
        <taxon>Ascomycota</taxon>
        <taxon>Pezizomycotina</taxon>
        <taxon>Sordariomycetes</taxon>
        <taxon>Sordariomycetidae</taxon>
        <taxon>Sordariales</taxon>
        <taxon>Podosporaceae</taxon>
        <taxon>Triangularia</taxon>
    </lineage>
</organism>
<dbReference type="Proteomes" id="UP001303160">
    <property type="component" value="Unassembled WGS sequence"/>
</dbReference>
<dbReference type="InterPro" id="IPR027417">
    <property type="entry name" value="P-loop_NTPase"/>
</dbReference>
<dbReference type="Gene3D" id="3.40.50.300">
    <property type="entry name" value="P-loop containing nucleotide triphosphate hydrolases"/>
    <property type="match status" value="1"/>
</dbReference>
<keyword evidence="6" id="KW-1185">Reference proteome</keyword>
<gene>
    <name evidence="5" type="ORF">QBC40DRAFT_48381</name>
</gene>
<dbReference type="PANTHER" id="PTHR10039:SF5">
    <property type="entry name" value="NACHT DOMAIN-CONTAINING PROTEIN"/>
    <property type="match status" value="1"/>
</dbReference>
<evidence type="ECO:0000313" key="6">
    <source>
        <dbReference type="Proteomes" id="UP001303160"/>
    </source>
</evidence>
<reference evidence="5" key="1">
    <citation type="journal article" date="2023" name="Mol. Phylogenet. Evol.">
        <title>Genome-scale phylogeny and comparative genomics of the fungal order Sordariales.</title>
        <authorList>
            <person name="Hensen N."/>
            <person name="Bonometti L."/>
            <person name="Westerberg I."/>
            <person name="Brannstrom I.O."/>
            <person name="Guillou S."/>
            <person name="Cros-Aarteil S."/>
            <person name="Calhoun S."/>
            <person name="Haridas S."/>
            <person name="Kuo A."/>
            <person name="Mondo S."/>
            <person name="Pangilinan J."/>
            <person name="Riley R."/>
            <person name="LaButti K."/>
            <person name="Andreopoulos B."/>
            <person name="Lipzen A."/>
            <person name="Chen C."/>
            <person name="Yan M."/>
            <person name="Daum C."/>
            <person name="Ng V."/>
            <person name="Clum A."/>
            <person name="Steindorff A."/>
            <person name="Ohm R.A."/>
            <person name="Martin F."/>
            <person name="Silar P."/>
            <person name="Natvig D.O."/>
            <person name="Lalanne C."/>
            <person name="Gautier V."/>
            <person name="Ament-Velasquez S.L."/>
            <person name="Kruys A."/>
            <person name="Hutchinson M.I."/>
            <person name="Powell A.J."/>
            <person name="Barry K."/>
            <person name="Miller A.N."/>
            <person name="Grigoriev I.V."/>
            <person name="Debuchy R."/>
            <person name="Gladieux P."/>
            <person name="Hiltunen Thoren M."/>
            <person name="Johannesson H."/>
        </authorList>
    </citation>
    <scope>NUCLEOTIDE SEQUENCE</scope>
    <source>
        <strain evidence="5">CBS 315.58</strain>
    </source>
</reference>
<proteinExistence type="inferred from homology"/>
<dbReference type="Gene3D" id="3.40.50.1820">
    <property type="entry name" value="alpha/beta hydrolase"/>
    <property type="match status" value="1"/>
</dbReference>
<reference evidence="5" key="2">
    <citation type="submission" date="2023-05" db="EMBL/GenBank/DDBJ databases">
        <authorList>
            <consortium name="Lawrence Berkeley National Laboratory"/>
            <person name="Steindorff A."/>
            <person name="Hensen N."/>
            <person name="Bonometti L."/>
            <person name="Westerberg I."/>
            <person name="Brannstrom I.O."/>
            <person name="Guillou S."/>
            <person name="Cros-Aarteil S."/>
            <person name="Calhoun S."/>
            <person name="Haridas S."/>
            <person name="Kuo A."/>
            <person name="Mondo S."/>
            <person name="Pangilinan J."/>
            <person name="Riley R."/>
            <person name="Labutti K."/>
            <person name="Andreopoulos B."/>
            <person name="Lipzen A."/>
            <person name="Chen C."/>
            <person name="Yanf M."/>
            <person name="Daum C."/>
            <person name="Ng V."/>
            <person name="Clum A."/>
            <person name="Ohm R."/>
            <person name="Martin F."/>
            <person name="Silar P."/>
            <person name="Natvig D."/>
            <person name="Lalanne C."/>
            <person name="Gautier V."/>
            <person name="Ament-Velasquez S.L."/>
            <person name="Kruys A."/>
            <person name="Hutchinson M.I."/>
            <person name="Powell A.J."/>
            <person name="Barry K."/>
            <person name="Miller A.N."/>
            <person name="Grigoriev I.V."/>
            <person name="Debuchy R."/>
            <person name="Gladieux P."/>
            <person name="Thoren M.H."/>
            <person name="Johannesson H."/>
        </authorList>
    </citation>
    <scope>NUCLEOTIDE SEQUENCE</scope>
    <source>
        <strain evidence="5">CBS 315.58</strain>
    </source>
</reference>
<dbReference type="Pfam" id="PF05057">
    <property type="entry name" value="DUF676"/>
    <property type="match status" value="1"/>
</dbReference>
<name>A0AAN6XK66_9PEZI</name>
<evidence type="ECO:0000256" key="1">
    <source>
        <dbReference type="ARBA" id="ARBA00007920"/>
    </source>
</evidence>
<evidence type="ECO:0000256" key="2">
    <source>
        <dbReference type="ARBA" id="ARBA00022737"/>
    </source>
</evidence>
<dbReference type="PANTHER" id="PTHR10039">
    <property type="entry name" value="AMELOGENIN"/>
    <property type="match status" value="1"/>
</dbReference>
<dbReference type="InterPro" id="IPR029058">
    <property type="entry name" value="AB_hydrolase_fold"/>
</dbReference>
<comment type="caution">
    <text evidence="5">The sequence shown here is derived from an EMBL/GenBank/DDBJ whole genome shotgun (WGS) entry which is preliminary data.</text>
</comment>
<dbReference type="Pfam" id="PF24883">
    <property type="entry name" value="NPHP3_N"/>
    <property type="match status" value="1"/>
</dbReference>
<dbReference type="InterPro" id="IPR007111">
    <property type="entry name" value="NACHT_NTPase"/>
</dbReference>
<accession>A0AAN6XK66</accession>
<comment type="similarity">
    <text evidence="1">Belongs to the putative lipase ROG1 family.</text>
</comment>
<dbReference type="AlphaFoldDB" id="A0AAN6XK66"/>
<dbReference type="InterPro" id="IPR056884">
    <property type="entry name" value="NPHP3-like_N"/>
</dbReference>